<proteinExistence type="evidence at transcript level"/>
<dbReference type="InterPro" id="IPR016187">
    <property type="entry name" value="CTDL_fold"/>
</dbReference>
<name>D3TR85_GLOMM</name>
<evidence type="ECO:0000313" key="2">
    <source>
        <dbReference type="EMBL" id="ADD20213.1"/>
    </source>
</evidence>
<accession>D3TR85</accession>
<feature type="signal peptide" evidence="1">
    <location>
        <begin position="1"/>
        <end position="18"/>
    </location>
</feature>
<keyword evidence="2" id="KW-0430">Lectin</keyword>
<evidence type="ECO:0000256" key="1">
    <source>
        <dbReference type="SAM" id="SignalP"/>
    </source>
</evidence>
<dbReference type="AlphaFoldDB" id="D3TR85"/>
<keyword evidence="1" id="KW-0732">Signal</keyword>
<reference evidence="2" key="2">
    <citation type="submission" date="2010-01" db="EMBL/GenBank/DDBJ databases">
        <authorList>
            <consortium name="International Glossina Genome Initiative"/>
            <person name="da Silva J."/>
            <person name="Ribeiro J.M.C."/>
            <person name="Abbeele J.V."/>
            <person name="Attardo G."/>
            <person name="Hao Z."/>
            <person name="Haines L.R."/>
            <person name="Soares M.B."/>
            <person name="Berriman M."/>
            <person name="Aksoy S."/>
            <person name="Lehane M.J."/>
        </authorList>
    </citation>
    <scope>NUCLEOTIDE SEQUENCE</scope>
    <source>
        <tissue evidence="2">Salivary gland</tissue>
    </source>
</reference>
<dbReference type="EMBL" id="EZ423937">
    <property type="protein sequence ID" value="ADD20213.1"/>
    <property type="molecule type" value="mRNA"/>
</dbReference>
<feature type="chain" id="PRO_5003051352" evidence="1">
    <location>
        <begin position="19"/>
        <end position="125"/>
    </location>
</feature>
<dbReference type="SUPFAM" id="SSF56436">
    <property type="entry name" value="C-type lectin-like"/>
    <property type="match status" value="1"/>
</dbReference>
<reference evidence="2" key="1">
    <citation type="journal article" date="2010" name="BMC Genomics">
        <title>An insight into the sialome of Glossina morsitans morsitans.</title>
        <authorList>
            <person name="Alves-Silva J."/>
            <person name="Ribeiro J.M."/>
            <person name="Van Den Abbeele J."/>
            <person name="Attardo G."/>
            <person name="Hao Z."/>
            <person name="Haines L.R."/>
            <person name="Soares M.B."/>
            <person name="Berriman M."/>
            <person name="Aksoy S."/>
            <person name="Lehane M.J."/>
        </authorList>
    </citation>
    <scope>NUCLEOTIDE SEQUENCE</scope>
    <source>
        <tissue evidence="2">Salivary gland</tissue>
    </source>
</reference>
<sequence>MKAFFFLSLVFYINQCNSIRQRFVILDNLPIYVDTDYKVNWFQAWNECASRNMNLISLDSEEKSKDLENALREDCVSIIPFAMLGVKHQMNCKVSMRCLTTHARDNCDTKDMVAHKVHSIRACME</sequence>
<dbReference type="GO" id="GO:0030246">
    <property type="term" value="F:carbohydrate binding"/>
    <property type="evidence" value="ECO:0007669"/>
    <property type="project" value="UniProtKB-KW"/>
</dbReference>
<organism evidence="2">
    <name type="scientific">Glossina morsitans morsitans</name>
    <name type="common">Savannah tsetse fly</name>
    <dbReference type="NCBI Taxonomy" id="37546"/>
    <lineage>
        <taxon>Eukaryota</taxon>
        <taxon>Metazoa</taxon>
        <taxon>Ecdysozoa</taxon>
        <taxon>Arthropoda</taxon>
        <taxon>Hexapoda</taxon>
        <taxon>Insecta</taxon>
        <taxon>Pterygota</taxon>
        <taxon>Neoptera</taxon>
        <taxon>Endopterygota</taxon>
        <taxon>Diptera</taxon>
        <taxon>Brachycera</taxon>
        <taxon>Muscomorpha</taxon>
        <taxon>Hippoboscoidea</taxon>
        <taxon>Glossinidae</taxon>
        <taxon>Glossina</taxon>
    </lineage>
</organism>
<protein>
    <submittedName>
        <fullName evidence="2">Salivary C-type lectin</fullName>
    </submittedName>
</protein>